<accession>A0A4R6X525</accession>
<protein>
    <recommendedName>
        <fullName evidence="4">Nucleoside recognition protein</fullName>
    </recommendedName>
</protein>
<proteinExistence type="predicted"/>
<feature type="transmembrane region" description="Helical" evidence="1">
    <location>
        <begin position="26"/>
        <end position="50"/>
    </location>
</feature>
<feature type="transmembrane region" description="Helical" evidence="1">
    <location>
        <begin position="62"/>
        <end position="84"/>
    </location>
</feature>
<keyword evidence="1" id="KW-0812">Transmembrane</keyword>
<dbReference type="AlphaFoldDB" id="A0A4R6X525"/>
<keyword evidence="3" id="KW-1185">Reference proteome</keyword>
<feature type="transmembrane region" description="Helical" evidence="1">
    <location>
        <begin position="126"/>
        <end position="144"/>
    </location>
</feature>
<comment type="caution">
    <text evidence="2">The sequence shown here is derived from an EMBL/GenBank/DDBJ whole genome shotgun (WGS) entry which is preliminary data.</text>
</comment>
<dbReference type="RefSeq" id="WP_133561414.1">
    <property type="nucleotide sequence ID" value="NZ_SNZA01000002.1"/>
</dbReference>
<gene>
    <name evidence="2" type="ORF">C8D85_1605</name>
</gene>
<feature type="transmembrane region" description="Helical" evidence="1">
    <location>
        <begin position="286"/>
        <end position="305"/>
    </location>
</feature>
<feature type="transmembrane region" description="Helical" evidence="1">
    <location>
        <begin position="255"/>
        <end position="279"/>
    </location>
</feature>
<feature type="transmembrane region" description="Helical" evidence="1">
    <location>
        <begin position="90"/>
        <end position="114"/>
    </location>
</feature>
<dbReference type="OrthoDB" id="9797308at2"/>
<feature type="transmembrane region" description="Helical" evidence="1">
    <location>
        <begin position="222"/>
        <end position="243"/>
    </location>
</feature>
<feature type="transmembrane region" description="Helical" evidence="1">
    <location>
        <begin position="180"/>
        <end position="201"/>
    </location>
</feature>
<evidence type="ECO:0008006" key="4">
    <source>
        <dbReference type="Google" id="ProtNLM"/>
    </source>
</evidence>
<keyword evidence="1" id="KW-0472">Membrane</keyword>
<evidence type="ECO:0000313" key="2">
    <source>
        <dbReference type="EMBL" id="TDR14072.1"/>
    </source>
</evidence>
<organism evidence="2 3">
    <name type="scientific">Marinomonas communis</name>
    <dbReference type="NCBI Taxonomy" id="28254"/>
    <lineage>
        <taxon>Bacteria</taxon>
        <taxon>Pseudomonadati</taxon>
        <taxon>Pseudomonadota</taxon>
        <taxon>Gammaproteobacteria</taxon>
        <taxon>Oceanospirillales</taxon>
        <taxon>Oceanospirillaceae</taxon>
        <taxon>Marinomonas</taxon>
    </lineage>
</organism>
<dbReference type="EMBL" id="SNZA01000002">
    <property type="protein sequence ID" value="TDR14072.1"/>
    <property type="molecule type" value="Genomic_DNA"/>
</dbReference>
<evidence type="ECO:0000256" key="1">
    <source>
        <dbReference type="SAM" id="Phobius"/>
    </source>
</evidence>
<evidence type="ECO:0000313" key="3">
    <source>
        <dbReference type="Proteomes" id="UP000295729"/>
    </source>
</evidence>
<dbReference type="Proteomes" id="UP000295729">
    <property type="component" value="Unassembled WGS sequence"/>
</dbReference>
<keyword evidence="1" id="KW-1133">Transmembrane helix</keyword>
<sequence length="319" mass="34859">MKSVLSVVLTLLKEAAKVYWVLLKVMVPALVIVKGLEMIGGVALLGDILSPMMQWVGLPNELGLVWATLMLTNIYTGLIVYFNLELTQTLSVAQVTVLGVLALLSHSLPVEGAVAKNMGVSWRVTLALRFGGAVILGGALHFLYSSMNWLQQPASSLWRPDAPVDDSLVSWALGQIETLAWIYVIIFALMVLLRVLRAIGIERMMHTLLYPVLRWLGIGKDAANVAVIGVVLGLTFGAGLLIKEAQSGRLSQRDIFLTIGFLGLFHSVIEDTMLILLMGADLSGILWARLVFALVVIGALARWSYVTRKLNDRQETPQT</sequence>
<name>A0A4R6X525_9GAMM</name>
<reference evidence="2 3" key="1">
    <citation type="submission" date="2019-03" db="EMBL/GenBank/DDBJ databases">
        <title>Genomic Encyclopedia of Type Strains, Phase IV (KMG-IV): sequencing the most valuable type-strain genomes for metagenomic binning, comparative biology and taxonomic classification.</title>
        <authorList>
            <person name="Goeker M."/>
        </authorList>
    </citation>
    <scope>NUCLEOTIDE SEQUENCE [LARGE SCALE GENOMIC DNA]</scope>
    <source>
        <strain evidence="2 3">DSM 5604</strain>
    </source>
</reference>